<keyword evidence="2 4" id="KW-0853">WD repeat</keyword>
<organism evidence="5 6">
    <name type="scientific">Pseudoloma neurophilia</name>
    <dbReference type="NCBI Taxonomy" id="146866"/>
    <lineage>
        <taxon>Eukaryota</taxon>
        <taxon>Fungi</taxon>
        <taxon>Fungi incertae sedis</taxon>
        <taxon>Microsporidia</taxon>
        <taxon>Pseudoloma</taxon>
    </lineage>
</organism>
<dbReference type="PROSITE" id="PS50082">
    <property type="entry name" value="WD_REPEATS_2"/>
    <property type="match status" value="2"/>
</dbReference>
<dbReference type="InterPro" id="IPR015943">
    <property type="entry name" value="WD40/YVTN_repeat-like_dom_sf"/>
</dbReference>
<comment type="caution">
    <text evidence="5">The sequence shown here is derived from an EMBL/GenBank/DDBJ whole genome shotgun (WGS) entry which is preliminary data.</text>
</comment>
<dbReference type="EMBL" id="LGUB01000177">
    <property type="protein sequence ID" value="KRH93929.1"/>
    <property type="molecule type" value="Genomic_DNA"/>
</dbReference>
<comment type="similarity">
    <text evidence="1">Belongs to the WD repeat G protein beta family. Ribosomal protein RACK1 subfamily.</text>
</comment>
<sequence>MATASLVPRNKQKVHKEMITSLDVPYTGNSDFLYSSSRDKKIFQWKLSGNEQDKIGHLLKEFKGQSHHICGVKSNKTNEKIVSVSADKTGRIYDLKTGEFVTLKSQKSDLTGIAINTDDNKIITSSYDGTIALWNTKGELSKTLAVENPTNFPIMVLCCAFVPNSNLAVTGSSDGKLRIWDIDEGKVIRTFLNGHKIEYYAENELPLPEASMITAVTISADGSFLAYGGRDSKCYVIRLNEDIQLLSFETETPICSIAFSITETIIAVSTKTSIICWNIVDDEMVLQLENEEPKVNCTSLIWSKNALVTGWLNGEIKVFDFVRSASKE</sequence>
<dbReference type="GO" id="GO:0045182">
    <property type="term" value="F:translation regulator activity"/>
    <property type="evidence" value="ECO:0007669"/>
    <property type="project" value="InterPro"/>
</dbReference>
<dbReference type="SMART" id="SM00320">
    <property type="entry name" value="WD40"/>
    <property type="match status" value="7"/>
</dbReference>
<dbReference type="AlphaFoldDB" id="A0A0R0LX78"/>
<dbReference type="Pfam" id="PF00400">
    <property type="entry name" value="WD40"/>
    <property type="match status" value="5"/>
</dbReference>
<dbReference type="OrthoDB" id="7875889at2759"/>
<evidence type="ECO:0000256" key="4">
    <source>
        <dbReference type="PROSITE-ProRule" id="PRU00221"/>
    </source>
</evidence>
<feature type="repeat" description="WD" evidence="4">
    <location>
        <begin position="156"/>
        <end position="190"/>
    </location>
</feature>
<dbReference type="VEuPathDB" id="MicrosporidiaDB:M153_4850003132"/>
<evidence type="ECO:0000256" key="2">
    <source>
        <dbReference type="ARBA" id="ARBA00022574"/>
    </source>
</evidence>
<dbReference type="Gene3D" id="2.130.10.10">
    <property type="entry name" value="YVTN repeat-like/Quinoprotein amine dehydrogenase"/>
    <property type="match status" value="1"/>
</dbReference>
<dbReference type="PRINTS" id="PR00320">
    <property type="entry name" value="GPROTEINBRPT"/>
</dbReference>
<gene>
    <name evidence="5" type="ORF">M153_4850003132</name>
</gene>
<evidence type="ECO:0000256" key="1">
    <source>
        <dbReference type="ARBA" id="ARBA00007253"/>
    </source>
</evidence>
<dbReference type="InterPro" id="IPR019775">
    <property type="entry name" value="WD40_repeat_CS"/>
</dbReference>
<evidence type="ECO:0000313" key="6">
    <source>
        <dbReference type="Proteomes" id="UP000051530"/>
    </source>
</evidence>
<dbReference type="GO" id="GO:0043022">
    <property type="term" value="F:ribosome binding"/>
    <property type="evidence" value="ECO:0007669"/>
    <property type="project" value="InterPro"/>
</dbReference>
<evidence type="ECO:0000256" key="3">
    <source>
        <dbReference type="ARBA" id="ARBA00022737"/>
    </source>
</evidence>
<keyword evidence="3" id="KW-0677">Repeat</keyword>
<feature type="repeat" description="WD" evidence="4">
    <location>
        <begin position="103"/>
        <end position="135"/>
    </location>
</feature>
<protein>
    <submittedName>
        <fullName evidence="5">G protein beta subunit-like protein</fullName>
    </submittedName>
</protein>
<name>A0A0R0LX78_9MICR</name>
<dbReference type="Proteomes" id="UP000051530">
    <property type="component" value="Unassembled WGS sequence"/>
</dbReference>
<dbReference type="PANTHER" id="PTHR19868">
    <property type="entry name" value="RECEPTOR FOR ACTIVATED PROTEIN KINASE C RACK1"/>
    <property type="match status" value="1"/>
</dbReference>
<evidence type="ECO:0000313" key="5">
    <source>
        <dbReference type="EMBL" id="KRH93929.1"/>
    </source>
</evidence>
<accession>A0A0R0LX78</accession>
<proteinExistence type="inferred from homology"/>
<dbReference type="InterPro" id="IPR045223">
    <property type="entry name" value="RACK1-like"/>
</dbReference>
<dbReference type="CDD" id="cd00200">
    <property type="entry name" value="WD40"/>
    <property type="match status" value="1"/>
</dbReference>
<dbReference type="InterPro" id="IPR020472">
    <property type="entry name" value="WD40_PAC1"/>
</dbReference>
<dbReference type="InterPro" id="IPR001680">
    <property type="entry name" value="WD40_rpt"/>
</dbReference>
<dbReference type="PROSITE" id="PS00678">
    <property type="entry name" value="WD_REPEATS_1"/>
    <property type="match status" value="1"/>
</dbReference>
<dbReference type="InterPro" id="IPR036322">
    <property type="entry name" value="WD40_repeat_dom_sf"/>
</dbReference>
<reference evidence="5 6" key="1">
    <citation type="submission" date="2015-07" db="EMBL/GenBank/DDBJ databases">
        <title>The genome of Pseudoloma neurophilia, a relevant intracellular parasite of the zebrafish.</title>
        <authorList>
            <person name="Ndikumana S."/>
            <person name="Pelin A."/>
            <person name="Sanders J."/>
            <person name="Corradi N."/>
        </authorList>
    </citation>
    <scope>NUCLEOTIDE SEQUENCE [LARGE SCALE GENOMIC DNA]</scope>
    <source>
        <strain evidence="5 6">MK1</strain>
    </source>
</reference>
<dbReference type="PROSITE" id="PS50294">
    <property type="entry name" value="WD_REPEATS_REGION"/>
    <property type="match status" value="2"/>
</dbReference>
<keyword evidence="6" id="KW-1185">Reference proteome</keyword>
<dbReference type="SUPFAM" id="SSF50978">
    <property type="entry name" value="WD40 repeat-like"/>
    <property type="match status" value="1"/>
</dbReference>